<feature type="region of interest" description="Disordered" evidence="1">
    <location>
        <begin position="1"/>
        <end position="51"/>
    </location>
</feature>
<evidence type="ECO:0000313" key="3">
    <source>
        <dbReference type="Proteomes" id="UP000028821"/>
    </source>
</evidence>
<dbReference type="AlphaFoldDB" id="A0A086QVR6"/>
<feature type="compositionally biased region" description="Basic and acidic residues" evidence="1">
    <location>
        <begin position="144"/>
        <end position="153"/>
    </location>
</feature>
<feature type="compositionally biased region" description="Low complexity" evidence="1">
    <location>
        <begin position="119"/>
        <end position="143"/>
    </location>
</feature>
<dbReference type="VEuPathDB" id="ToxoDB:TGMAS_413320"/>
<gene>
    <name evidence="2" type="ORF">TGMAS_413320</name>
</gene>
<sequence>MERETDEEREEAGEEEEDEQEEDEQEEDEQEEDEEEEDEQEDDVEDDTDSRRRLSILCALGVRASRKEAPASCSSFVSAFRDEEQDSFPLFAAVSLSAARCRAQRLKLASCGTCASLERGPVAPVSPAAAASSRKARAACGASNRDEAARDDADASGETDVQVDRGKDVMCGGIEAAEEGKRGDKDEEKGEAQKRRRDTCVNTETQRERPGARPHKTDQREAEKEEEEEETQDSRDEEEQGEAQDEELESRH</sequence>
<proteinExistence type="predicted"/>
<protein>
    <submittedName>
        <fullName evidence="2">Uncharacterized protein</fullName>
    </submittedName>
</protein>
<dbReference type="EMBL" id="AEXC02000504">
    <property type="protein sequence ID" value="KFH16698.1"/>
    <property type="molecule type" value="Genomic_DNA"/>
</dbReference>
<reference evidence="2 3" key="1">
    <citation type="submission" date="2014-04" db="EMBL/GenBank/DDBJ databases">
        <authorList>
            <person name="Sibley D."/>
            <person name="Venepally P."/>
            <person name="Karamycheva S."/>
            <person name="Hadjithomas M."/>
            <person name="Khan A."/>
            <person name="Brunk B."/>
            <person name="Roos D."/>
            <person name="Caler E."/>
            <person name="Lorenzi H."/>
        </authorList>
    </citation>
    <scope>NUCLEOTIDE SEQUENCE [LARGE SCALE GENOMIC DNA]</scope>
    <source>
        <strain evidence="2 3">MAS</strain>
    </source>
</reference>
<feature type="region of interest" description="Disordered" evidence="1">
    <location>
        <begin position="119"/>
        <end position="252"/>
    </location>
</feature>
<evidence type="ECO:0000256" key="1">
    <source>
        <dbReference type="SAM" id="MobiDB-lite"/>
    </source>
</evidence>
<comment type="caution">
    <text evidence="2">The sequence shown here is derived from an EMBL/GenBank/DDBJ whole genome shotgun (WGS) entry which is preliminary data.</text>
</comment>
<feature type="compositionally biased region" description="Basic and acidic residues" evidence="1">
    <location>
        <begin position="205"/>
        <end position="223"/>
    </location>
</feature>
<evidence type="ECO:0000313" key="2">
    <source>
        <dbReference type="EMBL" id="KFH16698.1"/>
    </source>
</evidence>
<dbReference type="Proteomes" id="UP000028821">
    <property type="component" value="Unassembled WGS sequence"/>
</dbReference>
<feature type="compositionally biased region" description="Acidic residues" evidence="1">
    <location>
        <begin position="1"/>
        <end position="48"/>
    </location>
</feature>
<name>A0A086QVR6_TOXGO</name>
<accession>A0A086QVR6</accession>
<feature type="compositionally biased region" description="Basic and acidic residues" evidence="1">
    <location>
        <begin position="178"/>
        <end position="193"/>
    </location>
</feature>
<feature type="compositionally biased region" description="Acidic residues" evidence="1">
    <location>
        <begin position="224"/>
        <end position="252"/>
    </location>
</feature>
<organism evidence="2 3">
    <name type="scientific">Toxoplasma gondii MAS</name>
    <dbReference type="NCBI Taxonomy" id="943118"/>
    <lineage>
        <taxon>Eukaryota</taxon>
        <taxon>Sar</taxon>
        <taxon>Alveolata</taxon>
        <taxon>Apicomplexa</taxon>
        <taxon>Conoidasida</taxon>
        <taxon>Coccidia</taxon>
        <taxon>Eucoccidiorida</taxon>
        <taxon>Eimeriorina</taxon>
        <taxon>Sarcocystidae</taxon>
        <taxon>Toxoplasma</taxon>
    </lineage>
</organism>